<organism evidence="1 2">
    <name type="scientific">Mesobacillus foraminis</name>
    <dbReference type="NCBI Taxonomy" id="279826"/>
    <lineage>
        <taxon>Bacteria</taxon>
        <taxon>Bacillati</taxon>
        <taxon>Bacillota</taxon>
        <taxon>Bacilli</taxon>
        <taxon>Bacillales</taxon>
        <taxon>Bacillaceae</taxon>
        <taxon>Mesobacillus</taxon>
    </lineage>
</organism>
<accession>A0A4R2BJP5</accession>
<gene>
    <name evidence="1" type="ORF">EV146_103369</name>
</gene>
<name>A0A4R2BJP5_9BACI</name>
<sequence length="47" mass="5596">MAKKVEEMKFCEHCNKETLHVVREDALEIEFLCTECNEQSDVIKTFF</sequence>
<proteinExistence type="predicted"/>
<evidence type="ECO:0000313" key="2">
    <source>
        <dbReference type="Proteomes" id="UP000295689"/>
    </source>
</evidence>
<keyword evidence="2" id="KW-1185">Reference proteome</keyword>
<evidence type="ECO:0000313" key="1">
    <source>
        <dbReference type="EMBL" id="TCN26843.1"/>
    </source>
</evidence>
<dbReference type="Proteomes" id="UP000295689">
    <property type="component" value="Unassembled WGS sequence"/>
</dbReference>
<protein>
    <submittedName>
        <fullName evidence="1">Uncharacterized protein</fullName>
    </submittedName>
</protein>
<dbReference type="RefSeq" id="WP_181215829.1">
    <property type="nucleotide sequence ID" value="NZ_JABUHM010000002.1"/>
</dbReference>
<reference evidence="1 2" key="1">
    <citation type="journal article" date="2015" name="Stand. Genomic Sci.">
        <title>Genomic Encyclopedia of Bacterial and Archaeal Type Strains, Phase III: the genomes of soil and plant-associated and newly described type strains.</title>
        <authorList>
            <person name="Whitman W.B."/>
            <person name="Woyke T."/>
            <person name="Klenk H.P."/>
            <person name="Zhou Y."/>
            <person name="Lilburn T.G."/>
            <person name="Beck B.J."/>
            <person name="De Vos P."/>
            <person name="Vandamme P."/>
            <person name="Eisen J.A."/>
            <person name="Garrity G."/>
            <person name="Hugenholtz P."/>
            <person name="Kyrpides N.C."/>
        </authorList>
    </citation>
    <scope>NUCLEOTIDE SEQUENCE [LARGE SCALE GENOMIC DNA]</scope>
    <source>
        <strain evidence="1 2">CV53</strain>
    </source>
</reference>
<comment type="caution">
    <text evidence="1">The sequence shown here is derived from an EMBL/GenBank/DDBJ whole genome shotgun (WGS) entry which is preliminary data.</text>
</comment>
<dbReference type="AlphaFoldDB" id="A0A4R2BJP5"/>
<dbReference type="EMBL" id="SLVV01000003">
    <property type="protein sequence ID" value="TCN26843.1"/>
    <property type="molecule type" value="Genomic_DNA"/>
</dbReference>